<dbReference type="InterPro" id="IPR019775">
    <property type="entry name" value="WD40_repeat_CS"/>
</dbReference>
<dbReference type="Pfam" id="PF08145">
    <property type="entry name" value="BOP1NT"/>
    <property type="match status" value="1"/>
</dbReference>
<comment type="subcellular location">
    <subcellularLocation>
        <location evidence="16">Nucleus</location>
        <location evidence="16">Nucleolus</location>
    </subcellularLocation>
    <subcellularLocation>
        <location evidence="16">Nucleus</location>
        <location evidence="16">Nucleoplasm</location>
    </subcellularLocation>
    <subcellularLocation>
        <location evidence="2 18">Secreted</location>
        <location evidence="2 18">Extracellular space</location>
        <location evidence="2 18">Apoplast</location>
    </subcellularLocation>
</comment>
<feature type="domain" description="BOP1 N-terminal" evidence="20">
    <location>
        <begin position="751"/>
        <end position="1006"/>
    </location>
</feature>
<dbReference type="InterPro" id="IPR015943">
    <property type="entry name" value="WD40/YVTN_repeat-like_dom_sf"/>
</dbReference>
<dbReference type="InterPro" id="IPR001680">
    <property type="entry name" value="WD40_rpt"/>
</dbReference>
<dbReference type="PROSITE" id="PS00080">
    <property type="entry name" value="MULTICOPPER_OXIDASE2"/>
    <property type="match status" value="1"/>
</dbReference>
<evidence type="ECO:0000256" key="6">
    <source>
        <dbReference type="ARBA" id="ARBA00022525"/>
    </source>
</evidence>
<dbReference type="GO" id="GO:0070545">
    <property type="term" value="C:PeBoW complex"/>
    <property type="evidence" value="ECO:0007669"/>
    <property type="project" value="TreeGrafter"/>
</dbReference>
<dbReference type="EMBL" id="LR999454">
    <property type="protein sequence ID" value="CAE6041075.1"/>
    <property type="molecule type" value="Genomic_DNA"/>
</dbReference>
<dbReference type="Gene3D" id="2.130.10.10">
    <property type="entry name" value="YVTN repeat-like/Quinoprotein amine dehydrogenase"/>
    <property type="match status" value="1"/>
</dbReference>
<feature type="region of interest" description="Disordered" evidence="19">
    <location>
        <begin position="575"/>
        <end position="748"/>
    </location>
</feature>
<dbReference type="PANTHER" id="PTHR17605:SF0">
    <property type="entry name" value="RIBOSOME BIOGENESIS PROTEIN BOP1"/>
    <property type="match status" value="1"/>
</dbReference>
<keyword evidence="22" id="KW-1185">Reference proteome</keyword>
<gene>
    <name evidence="21" type="ORF">AARE701A_LOCUS11029</name>
</gene>
<evidence type="ECO:0000256" key="3">
    <source>
        <dbReference type="ARBA" id="ARBA00010609"/>
    </source>
</evidence>
<keyword evidence="9 18" id="KW-0479">Metal-binding</keyword>
<evidence type="ECO:0000256" key="12">
    <source>
        <dbReference type="ARBA" id="ARBA00023008"/>
    </source>
</evidence>
<evidence type="ECO:0000256" key="16">
    <source>
        <dbReference type="HAMAP-Rule" id="MF_03027"/>
    </source>
</evidence>
<comment type="similarity">
    <text evidence="3 18">Belongs to the multicopper oxidase family.</text>
</comment>
<keyword evidence="15 16" id="KW-0539">Nucleus</keyword>
<keyword evidence="12 18" id="KW-0186">Copper</keyword>
<dbReference type="PANTHER" id="PTHR17605">
    <property type="entry name" value="RIBOSOME BIOGENESIS PROTEIN BOP1 BLOCK OF PROLIFERATION 1 PROTEIN"/>
    <property type="match status" value="1"/>
</dbReference>
<dbReference type="InterPro" id="IPR034288">
    <property type="entry name" value="CuRO_1_LCC"/>
</dbReference>
<dbReference type="FunFam" id="2.60.40.420:FF:000049">
    <property type="entry name" value="Laccase"/>
    <property type="match status" value="1"/>
</dbReference>
<evidence type="ECO:0000256" key="14">
    <source>
        <dbReference type="ARBA" id="ARBA00023185"/>
    </source>
</evidence>
<feature type="repeat" description="WD" evidence="17">
    <location>
        <begin position="1013"/>
        <end position="1054"/>
    </location>
</feature>
<evidence type="ECO:0000256" key="1">
    <source>
        <dbReference type="ARBA" id="ARBA00000349"/>
    </source>
</evidence>
<feature type="signal peptide" evidence="18">
    <location>
        <begin position="1"/>
        <end position="24"/>
    </location>
</feature>
<keyword evidence="14 18" id="KW-0439">Lignin degradation</keyword>
<dbReference type="PROSITE" id="PS00678">
    <property type="entry name" value="WD_REPEATS_1"/>
    <property type="match status" value="1"/>
</dbReference>
<dbReference type="CDD" id="cd13875">
    <property type="entry name" value="CuRO_2_LCC_plant"/>
    <property type="match status" value="1"/>
</dbReference>
<keyword evidence="6 18" id="KW-0964">Secreted</keyword>
<dbReference type="GO" id="GO:0048046">
    <property type="term" value="C:apoplast"/>
    <property type="evidence" value="ECO:0007669"/>
    <property type="project" value="UniProtKB-SubCell"/>
</dbReference>
<name>A0A8S2AFL3_ARAAE</name>
<feature type="chain" id="PRO_5035962383" description="Ribosome biogenesis protein BOP1 homolog" evidence="18">
    <location>
        <begin position="25"/>
        <end position="1347"/>
    </location>
</feature>
<evidence type="ECO:0000256" key="7">
    <source>
        <dbReference type="ARBA" id="ARBA00022552"/>
    </source>
</evidence>
<dbReference type="Pfam" id="PF00400">
    <property type="entry name" value="WD40"/>
    <property type="match status" value="3"/>
</dbReference>
<dbReference type="CDD" id="cd13849">
    <property type="entry name" value="CuRO_1_LCC_plant"/>
    <property type="match status" value="1"/>
</dbReference>
<evidence type="ECO:0000256" key="9">
    <source>
        <dbReference type="ARBA" id="ARBA00022723"/>
    </source>
</evidence>
<keyword evidence="7 16" id="KW-0698">rRNA processing</keyword>
<proteinExistence type="inferred from homology"/>
<dbReference type="InterPro" id="IPR011707">
    <property type="entry name" value="Cu-oxidase-like_N"/>
</dbReference>
<feature type="compositionally biased region" description="Basic and acidic residues" evidence="19">
    <location>
        <begin position="595"/>
        <end position="606"/>
    </location>
</feature>
<dbReference type="Proteomes" id="UP000682877">
    <property type="component" value="Chromosome 4"/>
</dbReference>
<dbReference type="CDD" id="cd13897">
    <property type="entry name" value="CuRO_3_LCC_plant"/>
    <property type="match status" value="1"/>
</dbReference>
<evidence type="ECO:0000256" key="17">
    <source>
        <dbReference type="PROSITE-ProRule" id="PRU00221"/>
    </source>
</evidence>
<dbReference type="InterPro" id="IPR033138">
    <property type="entry name" value="Cu_oxidase_CS"/>
</dbReference>
<evidence type="ECO:0000256" key="5">
    <source>
        <dbReference type="ARBA" id="ARBA00022523"/>
    </source>
</evidence>
<accession>A0A8S2AFL3</accession>
<dbReference type="GO" id="GO:0052716">
    <property type="term" value="F:hydroquinone:oxygen oxidoreductase activity"/>
    <property type="evidence" value="ECO:0007669"/>
    <property type="project" value="UniProtKB-EC"/>
</dbReference>
<dbReference type="FunFam" id="2.130.10.10:FF:000061">
    <property type="entry name" value="Ribosome biogenesis protein BOP1 homolog"/>
    <property type="match status" value="1"/>
</dbReference>
<dbReference type="InterPro" id="IPR012953">
    <property type="entry name" value="BOP1_N_dom"/>
</dbReference>
<comment type="similarity">
    <text evidence="16">Belongs to the WD repeat BOP1/ERB1 family.</text>
</comment>
<dbReference type="InterPro" id="IPR034285">
    <property type="entry name" value="CuRO_2_LCC"/>
</dbReference>
<dbReference type="PROSITE" id="PS50294">
    <property type="entry name" value="WD_REPEATS_REGION"/>
    <property type="match status" value="1"/>
</dbReference>
<dbReference type="GO" id="GO:0005507">
    <property type="term" value="F:copper ion binding"/>
    <property type="evidence" value="ECO:0007669"/>
    <property type="project" value="InterPro"/>
</dbReference>
<feature type="compositionally biased region" description="Acidic residues" evidence="19">
    <location>
        <begin position="657"/>
        <end position="736"/>
    </location>
</feature>
<dbReference type="Pfam" id="PF07731">
    <property type="entry name" value="Cu-oxidase_2"/>
    <property type="match status" value="1"/>
</dbReference>
<keyword evidence="4 16" id="KW-0690">Ribosome biogenesis</keyword>
<feature type="compositionally biased region" description="Basic and acidic residues" evidence="19">
    <location>
        <begin position="619"/>
        <end position="636"/>
    </location>
</feature>
<keyword evidence="11 18" id="KW-0560">Oxidoreductase</keyword>
<dbReference type="SUPFAM" id="SSF50978">
    <property type="entry name" value="WD40 repeat-like"/>
    <property type="match status" value="1"/>
</dbReference>
<keyword evidence="18" id="KW-0732">Signal</keyword>
<evidence type="ECO:0000256" key="10">
    <source>
        <dbReference type="ARBA" id="ARBA00022737"/>
    </source>
</evidence>
<evidence type="ECO:0000256" key="8">
    <source>
        <dbReference type="ARBA" id="ARBA00022574"/>
    </source>
</evidence>
<dbReference type="GO" id="GO:0030687">
    <property type="term" value="C:preribosome, large subunit precursor"/>
    <property type="evidence" value="ECO:0007669"/>
    <property type="project" value="UniProtKB-UniRule"/>
</dbReference>
<evidence type="ECO:0000259" key="20">
    <source>
        <dbReference type="SMART" id="SM01035"/>
    </source>
</evidence>
<evidence type="ECO:0000256" key="11">
    <source>
        <dbReference type="ARBA" id="ARBA00023002"/>
    </source>
</evidence>
<dbReference type="Pfam" id="PF00394">
    <property type="entry name" value="Cu-oxidase"/>
    <property type="match status" value="1"/>
</dbReference>
<dbReference type="InterPro" id="IPR036322">
    <property type="entry name" value="WD40_repeat_dom_sf"/>
</dbReference>
<dbReference type="InterPro" id="IPR002355">
    <property type="entry name" value="Cu_oxidase_Cu_BS"/>
</dbReference>
<evidence type="ECO:0000256" key="18">
    <source>
        <dbReference type="RuleBase" id="RU361119"/>
    </source>
</evidence>
<dbReference type="InterPro" id="IPR034289">
    <property type="entry name" value="CuRO_3_LCC"/>
</dbReference>
<comment type="function">
    <text evidence="18">Lignin degradation and detoxification of lignin-derived products.</text>
</comment>
<dbReference type="SMART" id="SM00320">
    <property type="entry name" value="WD40"/>
    <property type="match status" value="6"/>
</dbReference>
<dbReference type="GO" id="GO:0043021">
    <property type="term" value="F:ribonucleoprotein complex binding"/>
    <property type="evidence" value="ECO:0007669"/>
    <property type="project" value="UniProtKB-UniRule"/>
</dbReference>
<dbReference type="InterPro" id="IPR001117">
    <property type="entry name" value="Cu-oxidase_2nd"/>
</dbReference>
<sequence>MEIVKSLIFISLAVVLLFASIAEANIKAHHHEFIIQATKVKRLCETHNSITVNGMFPGPMLVVNNGDTLVVKVINRARYNITIHWHGVRQMRTGWADGPEFVTQCPIRPGSSYTYRFTIQGQEGTLWWHAHSSWLRATVYGSLLVLPPAGSSYPFTNPHRNVPLLLGEWWDANPVDVLRESIRTGGAPNNSDAYTINGQPGDFYKCSSQDTTIVPINVGETILLRVINSALNQPLFFTVANHKLTVVGADASYLKPFTTNVIVLGPGQTTDVLITGDQPPNRYYIAARAYQSAQNAPFGNTTTTAILQYKSAPCCGVGGGSGTKKGISVKPIMPILPAYNDTNTVTRFSQSFRSLRRAEVPTEIDENLFVTVGLGLNNCPKNFRSRRCQGPNSTRFTASMNNVSFALPSNYSLLQAHHHGIPGVFTTDFPAKPPVKFDYTGNNISRSLYQPDRGTKLYKLKYGSGVQIVLQDTGIVTPENHPIHLHGYDFYIIAEGFGNFNPKKDTAKFNLEDPPLRNTVGVPVNGWAVIRFVADNPGVWLMHCHLDAHISWGLAMAFLVENGNGVLQTMEQPPADLPVYQNSPLKAPMTKKKKGANEDKTIETKSKNVSGKSQKQKKQPVEKELKPVEESLKEEDLLQESGTDSDYDGDSLPGSLDSDDFDSDFFDSEDDGTQEGTEDGDVEFSDDDVLEHEGSIDNEDDEESEQVESDNGEEDGSDEGSERDEAVEESDSSEDEVPSRNTVGDVPLEWYKDEKHIGYDITGKKITKKEKQDKLDSFLATMDDSKNWRKIYDEYNDEEVELTKEECELMRRILKGEAPHADFDPYAPYVDWFKWDDSIHPLSSAPEPKRRFIPSKWEAKKVLKLVRAIRKGWIKFDKPEEEPNVYLLWGDDSTSDQKSKHLTYIPPPKMKLPGHDESYNPSLEYIPTEEEKASYELMYEEDRPKFIPKRFTSLRSIPAYENALKESFERCLDLYLCPRVRKKRINIDPESLKPKLPSRKDLRPYPNSCYLEYKGHTGAVTTISTDSSGEWIASGSTDGSVRMWEVETGRCLKVWQFDEAIMCVAWNPLSRLPVLAVAMGRDLFFLNTELGTDEEQEITKERLHSGNIPEPEASVAAIVTWLPDELYGGIKIRHFKSISSIDWHRKGDYLSTVMASGETRGVVLHQLSKQKTQRLPFKIRGLPVCTLFHPSLSYFFVATRKDVRVYNLLKPGEATKKLETGLREISSMAIHPGGDNLIVGSKEGKMCWFDMDLSSKPYKTLKNHPKDITNVAVHRSYPLFASCSEDSTAYVFHGMVYNDLNQNPLIVPLEILRGHCSKGGVLDCKFHPRQPWLFTAGADSIIKLYCH</sequence>
<dbReference type="InterPro" id="IPR017761">
    <property type="entry name" value="Laccase"/>
</dbReference>
<evidence type="ECO:0000256" key="4">
    <source>
        <dbReference type="ARBA" id="ARBA00022517"/>
    </source>
</evidence>
<dbReference type="GO" id="GO:0046274">
    <property type="term" value="P:lignin catabolic process"/>
    <property type="evidence" value="ECO:0007669"/>
    <property type="project" value="UniProtKB-KW"/>
</dbReference>
<dbReference type="SMART" id="SM01035">
    <property type="entry name" value="BOP1NT"/>
    <property type="match status" value="1"/>
</dbReference>
<dbReference type="InterPro" id="IPR028598">
    <property type="entry name" value="BOP1/Erb1"/>
</dbReference>
<keyword evidence="13" id="KW-0325">Glycoprotein</keyword>
<evidence type="ECO:0000256" key="19">
    <source>
        <dbReference type="SAM" id="MobiDB-lite"/>
    </source>
</evidence>
<keyword evidence="8 17" id="KW-0853">WD repeat</keyword>
<organism evidence="21 22">
    <name type="scientific">Arabidopsis arenosa</name>
    <name type="common">Sand rock-cress</name>
    <name type="synonym">Cardaminopsis arenosa</name>
    <dbReference type="NCBI Taxonomy" id="38785"/>
    <lineage>
        <taxon>Eukaryota</taxon>
        <taxon>Viridiplantae</taxon>
        <taxon>Streptophyta</taxon>
        <taxon>Embryophyta</taxon>
        <taxon>Tracheophyta</taxon>
        <taxon>Spermatophyta</taxon>
        <taxon>Magnoliopsida</taxon>
        <taxon>eudicotyledons</taxon>
        <taxon>Gunneridae</taxon>
        <taxon>Pentapetalae</taxon>
        <taxon>rosids</taxon>
        <taxon>malvids</taxon>
        <taxon>Brassicales</taxon>
        <taxon>Brassicaceae</taxon>
        <taxon>Camelineae</taxon>
        <taxon>Arabidopsis</taxon>
    </lineage>
</organism>
<dbReference type="HAMAP" id="MF_03027">
    <property type="entry name" value="BOP1"/>
    <property type="match status" value="1"/>
</dbReference>
<comment type="function">
    <text evidence="16">Required for maturation of ribosomal RNAs and formation of the large ribosomal subunit.</text>
</comment>
<keyword evidence="5 18" id="KW-0052">Apoplast</keyword>
<dbReference type="GO" id="GO:0000466">
    <property type="term" value="P:maturation of 5.8S rRNA from tricistronic rRNA transcript (SSU-rRNA, 5.8S rRNA, LSU-rRNA)"/>
    <property type="evidence" value="ECO:0007669"/>
    <property type="project" value="UniProtKB-UniRule"/>
</dbReference>
<dbReference type="PROSITE" id="PS00079">
    <property type="entry name" value="MULTICOPPER_OXIDASE1"/>
    <property type="match status" value="1"/>
</dbReference>
<dbReference type="InterPro" id="IPR008972">
    <property type="entry name" value="Cupredoxin"/>
</dbReference>
<reference evidence="21" key="1">
    <citation type="submission" date="2021-01" db="EMBL/GenBank/DDBJ databases">
        <authorList>
            <person name="Bezrukov I."/>
        </authorList>
    </citation>
    <scope>NUCLEOTIDE SEQUENCE</scope>
</reference>
<dbReference type="FunFam" id="2.60.40.420:FF:000062">
    <property type="entry name" value="Laccase"/>
    <property type="match status" value="1"/>
</dbReference>
<evidence type="ECO:0000313" key="22">
    <source>
        <dbReference type="Proteomes" id="UP000682877"/>
    </source>
</evidence>
<protein>
    <recommendedName>
        <fullName evidence="16">Ribosome biogenesis protein BOP1 homolog</fullName>
    </recommendedName>
</protein>
<evidence type="ECO:0000256" key="2">
    <source>
        <dbReference type="ARBA" id="ARBA00004271"/>
    </source>
</evidence>
<dbReference type="Gene3D" id="2.60.40.420">
    <property type="entry name" value="Cupredoxins - blue copper proteins"/>
    <property type="match status" value="3"/>
</dbReference>
<keyword evidence="10 18" id="KW-0677">Repeat</keyword>
<dbReference type="GO" id="GO:0005654">
    <property type="term" value="C:nucleoplasm"/>
    <property type="evidence" value="ECO:0007669"/>
    <property type="project" value="UniProtKB-SubCell"/>
</dbReference>
<evidence type="ECO:0000313" key="21">
    <source>
        <dbReference type="EMBL" id="CAE6041075.1"/>
    </source>
</evidence>
<evidence type="ECO:0000256" key="13">
    <source>
        <dbReference type="ARBA" id="ARBA00023180"/>
    </source>
</evidence>
<dbReference type="InterPro" id="IPR011706">
    <property type="entry name" value="Cu-oxidase_C"/>
</dbReference>
<dbReference type="NCBIfam" id="TIGR03389">
    <property type="entry name" value="laccase"/>
    <property type="match status" value="1"/>
</dbReference>
<comment type="cofactor">
    <cofactor evidence="18">
        <name>Cu cation</name>
        <dbReference type="ChEBI" id="CHEBI:23378"/>
    </cofactor>
    <text evidence="18">Binds 4 Cu cations per monomer.</text>
</comment>
<dbReference type="Pfam" id="PF07732">
    <property type="entry name" value="Cu-oxidase_3"/>
    <property type="match status" value="1"/>
</dbReference>
<dbReference type="SUPFAM" id="SSF49503">
    <property type="entry name" value="Cupredoxins"/>
    <property type="match status" value="3"/>
</dbReference>
<dbReference type="PROSITE" id="PS50082">
    <property type="entry name" value="WD_REPEATS_2"/>
    <property type="match status" value="1"/>
</dbReference>
<dbReference type="GO" id="GO:0000463">
    <property type="term" value="P:maturation of LSU-rRNA from tricistronic rRNA transcript (SSU-rRNA, 5.8S rRNA, LSU-rRNA)"/>
    <property type="evidence" value="ECO:0007669"/>
    <property type="project" value="UniProtKB-UniRule"/>
</dbReference>
<evidence type="ECO:0000256" key="15">
    <source>
        <dbReference type="ARBA" id="ARBA00023242"/>
    </source>
</evidence>
<comment type="catalytic activity">
    <reaction evidence="1 18">
        <text>4 hydroquinone + O2 = 4 benzosemiquinone + 2 H2O</text>
        <dbReference type="Rhea" id="RHEA:11276"/>
        <dbReference type="ChEBI" id="CHEBI:15377"/>
        <dbReference type="ChEBI" id="CHEBI:15379"/>
        <dbReference type="ChEBI" id="CHEBI:17594"/>
        <dbReference type="ChEBI" id="CHEBI:17977"/>
        <dbReference type="EC" id="1.10.3.2"/>
    </reaction>
</comment>